<dbReference type="OrthoDB" id="3261081at2759"/>
<protein>
    <submittedName>
        <fullName evidence="2">Uncharacterized protein</fullName>
    </submittedName>
</protein>
<keyword evidence="3" id="KW-1185">Reference proteome</keyword>
<gene>
    <name evidence="2" type="ORF">PsYK624_015910</name>
</gene>
<organism evidence="2 3">
    <name type="scientific">Phanerochaete sordida</name>
    <dbReference type="NCBI Taxonomy" id="48140"/>
    <lineage>
        <taxon>Eukaryota</taxon>
        <taxon>Fungi</taxon>
        <taxon>Dikarya</taxon>
        <taxon>Basidiomycota</taxon>
        <taxon>Agaricomycotina</taxon>
        <taxon>Agaricomycetes</taxon>
        <taxon>Polyporales</taxon>
        <taxon>Phanerochaetaceae</taxon>
        <taxon>Phanerochaete</taxon>
    </lineage>
</organism>
<evidence type="ECO:0000313" key="2">
    <source>
        <dbReference type="EMBL" id="GJE85512.1"/>
    </source>
</evidence>
<proteinExistence type="predicted"/>
<feature type="region of interest" description="Disordered" evidence="1">
    <location>
        <begin position="1"/>
        <end position="29"/>
    </location>
</feature>
<comment type="caution">
    <text evidence="2">The sequence shown here is derived from an EMBL/GenBank/DDBJ whole genome shotgun (WGS) entry which is preliminary data.</text>
</comment>
<accession>A0A9P3L9A2</accession>
<dbReference type="EMBL" id="BPQB01000002">
    <property type="protein sequence ID" value="GJE85512.1"/>
    <property type="molecule type" value="Genomic_DNA"/>
</dbReference>
<name>A0A9P3L9A2_9APHY</name>
<feature type="compositionally biased region" description="Polar residues" evidence="1">
    <location>
        <begin position="1"/>
        <end position="17"/>
    </location>
</feature>
<reference evidence="2 3" key="1">
    <citation type="submission" date="2021-08" db="EMBL/GenBank/DDBJ databases">
        <title>Draft Genome Sequence of Phanerochaete sordida strain YK-624.</title>
        <authorList>
            <person name="Mori T."/>
            <person name="Dohra H."/>
            <person name="Suzuki T."/>
            <person name="Kawagishi H."/>
            <person name="Hirai H."/>
        </authorList>
    </citation>
    <scope>NUCLEOTIDE SEQUENCE [LARGE SCALE GENOMIC DNA]</scope>
    <source>
        <strain evidence="2 3">YK-624</strain>
    </source>
</reference>
<dbReference type="AlphaFoldDB" id="A0A9P3L9A2"/>
<evidence type="ECO:0000256" key="1">
    <source>
        <dbReference type="SAM" id="MobiDB-lite"/>
    </source>
</evidence>
<sequence length="174" mass="18954">MLSFNSPPSSPLMSQQEASSPSPPRARPLRLPDVVNLIVKLKRSSNKAKAQGFPIECASGEPSTHDVLQGEGVVSARKVPLQEQRRFLCRGGVDAKRLLRTMRATLLEEAQMIGANVLVDEQWTCYIHAPKRDGIYKVDMCYSASAARSETVDPQQPVALENARGVPGLMTVVG</sequence>
<evidence type="ECO:0000313" key="3">
    <source>
        <dbReference type="Proteomes" id="UP000703269"/>
    </source>
</evidence>
<dbReference type="Proteomes" id="UP000703269">
    <property type="component" value="Unassembled WGS sequence"/>
</dbReference>